<reference evidence="10 11" key="1">
    <citation type="submission" date="2023-09" db="EMBL/GenBank/DDBJ databases">
        <title>Pangenome analysis of Batrachochytrium dendrobatidis and related Chytrids.</title>
        <authorList>
            <person name="Yacoub M.N."/>
            <person name="Stajich J.E."/>
            <person name="James T.Y."/>
        </authorList>
    </citation>
    <scope>NUCLEOTIDE SEQUENCE [LARGE SCALE GENOMIC DNA]</scope>
    <source>
        <strain evidence="10 11">JEL0888</strain>
    </source>
</reference>
<dbReference type="PANTHER" id="PTHR13373">
    <property type="entry name" value="FROUNT PROTEIN-RELATED"/>
    <property type="match status" value="1"/>
</dbReference>
<dbReference type="Pfam" id="PF07575">
    <property type="entry name" value="Nucleopor_Nup85"/>
    <property type="match status" value="1"/>
</dbReference>
<evidence type="ECO:0000256" key="3">
    <source>
        <dbReference type="ARBA" id="ARBA00022448"/>
    </source>
</evidence>
<keyword evidence="4 9" id="KW-0509">mRNA transport</keyword>
<evidence type="ECO:0000256" key="4">
    <source>
        <dbReference type="ARBA" id="ARBA00022816"/>
    </source>
</evidence>
<comment type="function">
    <text evidence="9">Functions as a component of the nuclear pore complex (NPC).</text>
</comment>
<organism evidence="10 11">
    <name type="scientific">Polyrhizophydium stewartii</name>
    <dbReference type="NCBI Taxonomy" id="2732419"/>
    <lineage>
        <taxon>Eukaryota</taxon>
        <taxon>Fungi</taxon>
        <taxon>Fungi incertae sedis</taxon>
        <taxon>Chytridiomycota</taxon>
        <taxon>Chytridiomycota incertae sedis</taxon>
        <taxon>Chytridiomycetes</taxon>
        <taxon>Rhizophydiales</taxon>
        <taxon>Rhizophydiales incertae sedis</taxon>
        <taxon>Polyrhizophydium</taxon>
    </lineage>
</organism>
<dbReference type="Proteomes" id="UP001527925">
    <property type="component" value="Unassembled WGS sequence"/>
</dbReference>
<proteinExistence type="inferred from homology"/>
<comment type="similarity">
    <text evidence="2 9">Belongs to the nucleoporin Nup85 family.</text>
</comment>
<evidence type="ECO:0000256" key="7">
    <source>
        <dbReference type="ARBA" id="ARBA00023132"/>
    </source>
</evidence>
<name>A0ABR4N6U0_9FUNG</name>
<comment type="caution">
    <text evidence="10">The sequence shown here is derived from an EMBL/GenBank/DDBJ whole genome shotgun (WGS) entry which is preliminary data.</text>
</comment>
<keyword evidence="3 9" id="KW-0813">Transport</keyword>
<dbReference type="EMBL" id="JADGIZ020000025">
    <property type="protein sequence ID" value="KAL2915273.1"/>
    <property type="molecule type" value="Genomic_DNA"/>
</dbReference>
<keyword evidence="11" id="KW-1185">Reference proteome</keyword>
<dbReference type="InterPro" id="IPR011502">
    <property type="entry name" value="Nucleoporin_Nup85"/>
</dbReference>
<evidence type="ECO:0000256" key="8">
    <source>
        <dbReference type="ARBA" id="ARBA00023242"/>
    </source>
</evidence>
<gene>
    <name evidence="10" type="primary">NUP85</name>
    <name evidence="10" type="ORF">HK105_205138</name>
</gene>
<keyword evidence="6 9" id="KW-0811">Translocation</keyword>
<sequence length="839" mass="89035">MPSPSGQAADRAPSAPQPETLYLGICPRGGLDELHALNRRIQAAQRPLSKDVVVFAAARTAKEALTEAERARAQGVRFPQDQLLHVTRWQEVPATRAPFVHAALGVFLAAEQQWQAVADAGGGDHAGAGAPRARAARGLGVGAAATAGSAVRRGAGAAGALRADSLDGRARARLAVVSQASAGLRREIYNHVRSLEVQAAQAARGAGAAAAATTAAASADEIRQEAALYAGVHSVWHLAHILFFDDYHATGGGASGMLTTTAASAAAFGGRQQSAAAAASAHDGKTMLEDLKQWLALNHTHDIQGQFEEIVAMVNPTSHPNFWTYIFKCLLRGQFDAATTMLELLPAYKTSDALGGGRLGGMPASLRAAVSATSTSNPVEALKALVKSMPLASAAASAGSVGGGSAQFQQRRMAWKEDVLFVFSDGRLSPLLVDERDRRHFETAFGIVAGVEATILEASTTWQEAFVALGMFVYPQLQGSDVQEMLAAVAERFAPTALLDRVQLALLEMDIPKAIRFASTLDWWLATHLVELFDKSGLLGDFEAAGTLGPVGSFGPGWAGGWAGGNAQGRDECTLSEWYRLAYADYLTSEPTLWRAALEYYASCARHGAEMLEALVPRIPLDSDVKARKLLAFCEAQARRRGGAGAAGLRAAKRQLHRVIARRAMAGGRLGEAIAHYLDGGQGQAVTALCNRLLGEYLTSGDARPFNAVVDSLHPSVVFRHERVAFLARYRDLHKLYEAQSYVQAGGLLIMLLSSNAAPRAFWRALLLDAIPLLEGEVVVFSVEDTFELMRCLEEVSARGRRSGGVRGAPTSGSGPGEADEALDVLRLALTRNLSRAMV</sequence>
<comment type="subunit">
    <text evidence="9">Component of the nuclear pore complex (NPC).</text>
</comment>
<evidence type="ECO:0000256" key="6">
    <source>
        <dbReference type="ARBA" id="ARBA00023010"/>
    </source>
</evidence>
<keyword evidence="8 9" id="KW-0539">Nucleus</keyword>
<protein>
    <recommendedName>
        <fullName evidence="9">Nuclear pore complex protein Nup85</fullName>
    </recommendedName>
</protein>
<evidence type="ECO:0000313" key="11">
    <source>
        <dbReference type="Proteomes" id="UP001527925"/>
    </source>
</evidence>
<keyword evidence="7 9" id="KW-0906">Nuclear pore complex</keyword>
<comment type="subcellular location">
    <subcellularLocation>
        <location evidence="1 9">Nucleus</location>
        <location evidence="1 9">Nuclear pore complex</location>
    </subcellularLocation>
</comment>
<evidence type="ECO:0000256" key="2">
    <source>
        <dbReference type="ARBA" id="ARBA00005573"/>
    </source>
</evidence>
<evidence type="ECO:0000256" key="9">
    <source>
        <dbReference type="RuleBase" id="RU365073"/>
    </source>
</evidence>
<evidence type="ECO:0000256" key="5">
    <source>
        <dbReference type="ARBA" id="ARBA00022927"/>
    </source>
</evidence>
<keyword evidence="5 9" id="KW-0653">Protein transport</keyword>
<evidence type="ECO:0000313" key="10">
    <source>
        <dbReference type="EMBL" id="KAL2915273.1"/>
    </source>
</evidence>
<dbReference type="PANTHER" id="PTHR13373:SF21">
    <property type="entry name" value="NUCLEAR PORE COMPLEX PROTEIN NUP85"/>
    <property type="match status" value="1"/>
</dbReference>
<keyword evidence="9" id="KW-0472">Membrane</keyword>
<accession>A0ABR4N6U0</accession>
<evidence type="ECO:0000256" key="1">
    <source>
        <dbReference type="ARBA" id="ARBA00004567"/>
    </source>
</evidence>